<dbReference type="AlphaFoldDB" id="A0A163Z4U1"/>
<reference evidence="2 3" key="1">
    <citation type="submission" date="2016-01" db="EMBL/GenBank/DDBJ databases">
        <title>Whole genome sequencing of Myroides marinus L41.</title>
        <authorList>
            <person name="Hong K.W."/>
        </authorList>
    </citation>
    <scope>NUCLEOTIDE SEQUENCE [LARGE SCALE GENOMIC DNA]</scope>
    <source>
        <strain evidence="2 3">L41</strain>
    </source>
</reference>
<sequence>MKKRLMSIFAFTVLVAFTTSCKDKEIEASSTDITPKEVATATEETEEDPSAIAEDAAAVEGEEDYDDPTVFPTSFKFKHDLIMTGEYHDGEIVSGVESKSWVGLVKESDDTYSVYKLNPTTKKVYDVVLDEAGEMTGTKVSVKSVGEVVFMTNEGILTKGTDLASVDLPKTIYPGESKEFSYKGKVYTLYAEGEKGEPYNYENSEGEQIRAYTIKKYSLFIKIKGQSTAIKLLDLSSLEEATPTIEFAGDLNGDGVIDFLINTTYNYNMSRPTLYISENKSGTINIKAVAALTSLGC</sequence>
<dbReference type="EMBL" id="LQNU01000054">
    <property type="protein sequence ID" value="KZE81000.1"/>
    <property type="molecule type" value="Genomic_DNA"/>
</dbReference>
<dbReference type="PROSITE" id="PS51257">
    <property type="entry name" value="PROKAR_LIPOPROTEIN"/>
    <property type="match status" value="1"/>
</dbReference>
<evidence type="ECO:0000313" key="2">
    <source>
        <dbReference type="EMBL" id="KZE81000.1"/>
    </source>
</evidence>
<dbReference type="OrthoDB" id="1091452at2"/>
<evidence type="ECO:0000313" key="3">
    <source>
        <dbReference type="Proteomes" id="UP000076630"/>
    </source>
</evidence>
<accession>A0A163Z4U1</accession>
<dbReference type="Proteomes" id="UP000076630">
    <property type="component" value="Unassembled WGS sequence"/>
</dbReference>
<name>A0A163Z4U1_9FLAO</name>
<evidence type="ECO:0000256" key="1">
    <source>
        <dbReference type="SAM" id="MobiDB-lite"/>
    </source>
</evidence>
<organism evidence="2 3">
    <name type="scientific">Myroides marinus</name>
    <dbReference type="NCBI Taxonomy" id="703342"/>
    <lineage>
        <taxon>Bacteria</taxon>
        <taxon>Pseudomonadati</taxon>
        <taxon>Bacteroidota</taxon>
        <taxon>Flavobacteriia</taxon>
        <taxon>Flavobacteriales</taxon>
        <taxon>Flavobacteriaceae</taxon>
        <taxon>Myroides</taxon>
    </lineage>
</organism>
<dbReference type="RefSeq" id="WP_038986795.1">
    <property type="nucleotide sequence ID" value="NZ_JWJO01000031.1"/>
</dbReference>
<proteinExistence type="predicted"/>
<feature type="region of interest" description="Disordered" evidence="1">
    <location>
        <begin position="30"/>
        <end position="50"/>
    </location>
</feature>
<keyword evidence="3" id="KW-1185">Reference proteome</keyword>
<protein>
    <submittedName>
        <fullName evidence="2">Uncharacterized protein</fullName>
    </submittedName>
</protein>
<gene>
    <name evidence="2" type="ORF">AV926_09515</name>
</gene>
<comment type="caution">
    <text evidence="2">The sequence shown here is derived from an EMBL/GenBank/DDBJ whole genome shotgun (WGS) entry which is preliminary data.</text>
</comment>